<gene>
    <name evidence="1" type="ORF">CC86DRAFT_472840</name>
</gene>
<name>A0A6A6ZDR1_9PLEO</name>
<accession>A0A6A6ZDR1</accession>
<protein>
    <submittedName>
        <fullName evidence="1">Uncharacterized protein</fullName>
    </submittedName>
</protein>
<evidence type="ECO:0000313" key="2">
    <source>
        <dbReference type="Proteomes" id="UP000799424"/>
    </source>
</evidence>
<dbReference type="EMBL" id="MU006252">
    <property type="protein sequence ID" value="KAF2818444.1"/>
    <property type="molecule type" value="Genomic_DNA"/>
</dbReference>
<keyword evidence="2" id="KW-1185">Reference proteome</keyword>
<sequence length="258" mass="29963">MFFSTYTRRTKKTRTHRRQQTCRHDYDHSDSDACSDSWRHGFDGLLPTVHDIECSPDFDYDTTYTFGDTQDMSGRTLPPKFISPEEQNTVQPNPFHNFPFPKNGCVSVAIVVPDMYEHVLKYLNNKRSVDELVRYLRPMYFDGERDASHPSLLEFVCSKVLEQIETRIRDRNIPRDLKYSSIEASLVSTLAACLDMDHRFLLNKALCCLRGAPIPVFSNILCVAPHISFHVIEEGLEIAVESLQTFKTRYHILKKFFK</sequence>
<dbReference type="Proteomes" id="UP000799424">
    <property type="component" value="Unassembled WGS sequence"/>
</dbReference>
<organism evidence="1 2">
    <name type="scientific">Ophiobolus disseminans</name>
    <dbReference type="NCBI Taxonomy" id="1469910"/>
    <lineage>
        <taxon>Eukaryota</taxon>
        <taxon>Fungi</taxon>
        <taxon>Dikarya</taxon>
        <taxon>Ascomycota</taxon>
        <taxon>Pezizomycotina</taxon>
        <taxon>Dothideomycetes</taxon>
        <taxon>Pleosporomycetidae</taxon>
        <taxon>Pleosporales</taxon>
        <taxon>Pleosporineae</taxon>
        <taxon>Phaeosphaeriaceae</taxon>
        <taxon>Ophiobolus</taxon>
    </lineage>
</organism>
<feature type="non-terminal residue" evidence="1">
    <location>
        <position position="258"/>
    </location>
</feature>
<evidence type="ECO:0000313" key="1">
    <source>
        <dbReference type="EMBL" id="KAF2818444.1"/>
    </source>
</evidence>
<reference evidence="1" key="1">
    <citation type="journal article" date="2020" name="Stud. Mycol.">
        <title>101 Dothideomycetes genomes: a test case for predicting lifestyles and emergence of pathogens.</title>
        <authorList>
            <person name="Haridas S."/>
            <person name="Albert R."/>
            <person name="Binder M."/>
            <person name="Bloem J."/>
            <person name="Labutti K."/>
            <person name="Salamov A."/>
            <person name="Andreopoulos B."/>
            <person name="Baker S."/>
            <person name="Barry K."/>
            <person name="Bills G."/>
            <person name="Bluhm B."/>
            <person name="Cannon C."/>
            <person name="Castanera R."/>
            <person name="Culley D."/>
            <person name="Daum C."/>
            <person name="Ezra D."/>
            <person name="Gonzalez J."/>
            <person name="Henrissat B."/>
            <person name="Kuo A."/>
            <person name="Liang C."/>
            <person name="Lipzen A."/>
            <person name="Lutzoni F."/>
            <person name="Magnuson J."/>
            <person name="Mondo S."/>
            <person name="Nolan M."/>
            <person name="Ohm R."/>
            <person name="Pangilinan J."/>
            <person name="Park H.-J."/>
            <person name="Ramirez L."/>
            <person name="Alfaro M."/>
            <person name="Sun H."/>
            <person name="Tritt A."/>
            <person name="Yoshinaga Y."/>
            <person name="Zwiers L.-H."/>
            <person name="Turgeon B."/>
            <person name="Goodwin S."/>
            <person name="Spatafora J."/>
            <person name="Crous P."/>
            <person name="Grigoriev I."/>
        </authorList>
    </citation>
    <scope>NUCLEOTIDE SEQUENCE</scope>
    <source>
        <strain evidence="1">CBS 113818</strain>
    </source>
</reference>
<dbReference type="AlphaFoldDB" id="A0A6A6ZDR1"/>
<proteinExistence type="predicted"/>